<sequence length="63" mass="6850">MVRIEIWVDSTDPPTGRVGDHGEPVLFCGWIDLLAVLSNIVDTTGDEHGDLGARTQPEFGEDV</sequence>
<keyword evidence="2" id="KW-1185">Reference proteome</keyword>
<comment type="caution">
    <text evidence="1">The sequence shown here is derived from an EMBL/GenBank/DDBJ whole genome shotgun (WGS) entry which is preliminary data.</text>
</comment>
<evidence type="ECO:0000313" key="1">
    <source>
        <dbReference type="EMBL" id="GGB32020.1"/>
    </source>
</evidence>
<dbReference type="Proteomes" id="UP000636793">
    <property type="component" value="Unassembled WGS sequence"/>
</dbReference>
<protein>
    <submittedName>
        <fullName evidence="1">Uncharacterized protein</fullName>
    </submittedName>
</protein>
<evidence type="ECO:0000313" key="2">
    <source>
        <dbReference type="Proteomes" id="UP000636793"/>
    </source>
</evidence>
<dbReference type="EMBL" id="BMHI01000003">
    <property type="protein sequence ID" value="GGB32020.1"/>
    <property type="molecule type" value="Genomic_DNA"/>
</dbReference>
<name>A0A916T6Q1_9MICO</name>
<gene>
    <name evidence="1" type="ORF">GCM10011492_23390</name>
</gene>
<dbReference type="AlphaFoldDB" id="A0A916T6Q1"/>
<reference evidence="1" key="1">
    <citation type="journal article" date="2014" name="Int. J. Syst. Evol. Microbiol.">
        <title>Complete genome sequence of Corynebacterium casei LMG S-19264T (=DSM 44701T), isolated from a smear-ripened cheese.</title>
        <authorList>
            <consortium name="US DOE Joint Genome Institute (JGI-PGF)"/>
            <person name="Walter F."/>
            <person name="Albersmeier A."/>
            <person name="Kalinowski J."/>
            <person name="Ruckert C."/>
        </authorList>
    </citation>
    <scope>NUCLEOTIDE SEQUENCE</scope>
    <source>
        <strain evidence="1">CGMCC 1.15085</strain>
    </source>
</reference>
<reference evidence="1" key="2">
    <citation type="submission" date="2020-09" db="EMBL/GenBank/DDBJ databases">
        <authorList>
            <person name="Sun Q."/>
            <person name="Zhou Y."/>
        </authorList>
    </citation>
    <scope>NUCLEOTIDE SEQUENCE</scope>
    <source>
        <strain evidence="1">CGMCC 1.15085</strain>
    </source>
</reference>
<accession>A0A916T6Q1</accession>
<organism evidence="1 2">
    <name type="scientific">Flexivirga endophytica</name>
    <dbReference type="NCBI Taxonomy" id="1849103"/>
    <lineage>
        <taxon>Bacteria</taxon>
        <taxon>Bacillati</taxon>
        <taxon>Actinomycetota</taxon>
        <taxon>Actinomycetes</taxon>
        <taxon>Micrococcales</taxon>
        <taxon>Dermacoccaceae</taxon>
        <taxon>Flexivirga</taxon>
    </lineage>
</organism>
<proteinExistence type="predicted"/>